<evidence type="ECO:0000256" key="1">
    <source>
        <dbReference type="ARBA" id="ARBA00009995"/>
    </source>
</evidence>
<dbReference type="FunFam" id="3.40.50.2000:FF:000091">
    <property type="entry name" value="Glycosyltransferase"/>
    <property type="match status" value="1"/>
</dbReference>
<organism evidence="6 7">
    <name type="scientific">Thalictrum thalictroides</name>
    <name type="common">Rue-anemone</name>
    <name type="synonym">Anemone thalictroides</name>
    <dbReference type="NCBI Taxonomy" id="46969"/>
    <lineage>
        <taxon>Eukaryota</taxon>
        <taxon>Viridiplantae</taxon>
        <taxon>Streptophyta</taxon>
        <taxon>Embryophyta</taxon>
        <taxon>Tracheophyta</taxon>
        <taxon>Spermatophyta</taxon>
        <taxon>Magnoliopsida</taxon>
        <taxon>Ranunculales</taxon>
        <taxon>Ranunculaceae</taxon>
        <taxon>Thalictroideae</taxon>
        <taxon>Thalictrum</taxon>
    </lineage>
</organism>
<dbReference type="SUPFAM" id="SSF53756">
    <property type="entry name" value="UDP-Glycosyltransferase/glycogen phosphorylase"/>
    <property type="match status" value="1"/>
</dbReference>
<dbReference type="InterPro" id="IPR035595">
    <property type="entry name" value="UDP_glycos_trans_CS"/>
</dbReference>
<dbReference type="PANTHER" id="PTHR11926">
    <property type="entry name" value="GLUCOSYL/GLUCURONOSYL TRANSFERASES"/>
    <property type="match status" value="1"/>
</dbReference>
<protein>
    <recommendedName>
        <fullName evidence="5">Glycosyltransferase</fullName>
        <ecNumber evidence="5">2.4.1.-</ecNumber>
    </recommendedName>
</protein>
<dbReference type="OrthoDB" id="5835829at2759"/>
<sequence>MADIQQSHVAVFAFPFGSHAAPLLNLVKRLAVAAPHITFSFFNTAKSNASIFGTTNEEDGKIDNVNAYNVDDGVPEGYMFTGKPQEDIELFLSVTPNNFKKEIEKIVLETKKKITCLMTDAFLSFAADMAEEMQISWIPLWTSSAVALSVHVYTDLIRDTVGIEPTGLQGEPLNFLPGMPSALRVNDLPVEVFGDNVFSRLLHQMGQTVTRATAITMNSFEDLDPSVIVDLQAKFKQCLPLGPFNLTSPQSSETDPHGCLTWLHDQKPASVAYVSFGTITTLPPNELTALAEALEESKVVFLWSLKDSQKVNLPKGFLDRTSGRGKVVPWAPQSQILGHTATGAFVTHCGWNSVLESITGGAPMICRPGFGDQNLNAQLVSNVWGIGVVVKDGKLSKDGVMNALDLVLHKDDGKKMRGKVLVLKELAKQAVGPKGSSTKNFQALLRLVSMS</sequence>
<keyword evidence="7" id="KW-1185">Reference proteome</keyword>
<dbReference type="InterPro" id="IPR002213">
    <property type="entry name" value="UDP_glucos_trans"/>
</dbReference>
<name>A0A7J6V5R6_THATH</name>
<dbReference type="EMBL" id="JABWDY010037596">
    <property type="protein sequence ID" value="KAF5180336.1"/>
    <property type="molecule type" value="Genomic_DNA"/>
</dbReference>
<dbReference type="PROSITE" id="PS00375">
    <property type="entry name" value="UDPGT"/>
    <property type="match status" value="1"/>
</dbReference>
<evidence type="ECO:0000256" key="5">
    <source>
        <dbReference type="RuleBase" id="RU362057"/>
    </source>
</evidence>
<dbReference type="EC" id="2.4.1.-" evidence="5"/>
<dbReference type="AlphaFoldDB" id="A0A7J6V5R6"/>
<dbReference type="GO" id="GO:0080043">
    <property type="term" value="F:quercetin 3-O-glucosyltransferase activity"/>
    <property type="evidence" value="ECO:0007669"/>
    <property type="project" value="TreeGrafter"/>
</dbReference>
<dbReference type="PANTHER" id="PTHR11926:SF1560">
    <property type="entry name" value="UDP-GLYCOSYLTRANSFERASE 74E1-RELATED"/>
    <property type="match status" value="1"/>
</dbReference>
<keyword evidence="2 4" id="KW-0328">Glycosyltransferase</keyword>
<evidence type="ECO:0000256" key="4">
    <source>
        <dbReference type="RuleBase" id="RU003718"/>
    </source>
</evidence>
<dbReference type="Gene3D" id="3.40.50.2000">
    <property type="entry name" value="Glycogen Phosphorylase B"/>
    <property type="match status" value="2"/>
</dbReference>
<gene>
    <name evidence="6" type="ORF">FRX31_030079</name>
</gene>
<keyword evidence="3 4" id="KW-0808">Transferase</keyword>
<dbReference type="Pfam" id="PF00201">
    <property type="entry name" value="UDPGT"/>
    <property type="match status" value="1"/>
</dbReference>
<reference evidence="6 7" key="1">
    <citation type="submission" date="2020-06" db="EMBL/GenBank/DDBJ databases">
        <title>Transcriptomic and genomic resources for Thalictrum thalictroides and T. hernandezii: Facilitating candidate gene discovery in an emerging model plant lineage.</title>
        <authorList>
            <person name="Arias T."/>
            <person name="Riano-Pachon D.M."/>
            <person name="Di Stilio V.S."/>
        </authorList>
    </citation>
    <scope>NUCLEOTIDE SEQUENCE [LARGE SCALE GENOMIC DNA]</scope>
    <source>
        <strain evidence="7">cv. WT478/WT964</strain>
        <tissue evidence="6">Leaves</tissue>
    </source>
</reference>
<dbReference type="FunFam" id="3.40.50.2000:FF:000129">
    <property type="entry name" value="Glycosyltransferase"/>
    <property type="match status" value="1"/>
</dbReference>
<evidence type="ECO:0000256" key="3">
    <source>
        <dbReference type="ARBA" id="ARBA00022679"/>
    </source>
</evidence>
<comment type="similarity">
    <text evidence="1 4">Belongs to the UDP-glycosyltransferase family.</text>
</comment>
<evidence type="ECO:0000313" key="7">
    <source>
        <dbReference type="Proteomes" id="UP000554482"/>
    </source>
</evidence>
<accession>A0A7J6V5R6</accession>
<proteinExistence type="inferred from homology"/>
<evidence type="ECO:0000256" key="2">
    <source>
        <dbReference type="ARBA" id="ARBA00022676"/>
    </source>
</evidence>
<evidence type="ECO:0000313" key="6">
    <source>
        <dbReference type="EMBL" id="KAF5180336.1"/>
    </source>
</evidence>
<dbReference type="Proteomes" id="UP000554482">
    <property type="component" value="Unassembled WGS sequence"/>
</dbReference>
<dbReference type="GO" id="GO:0080044">
    <property type="term" value="F:quercetin 7-O-glucosyltransferase activity"/>
    <property type="evidence" value="ECO:0007669"/>
    <property type="project" value="TreeGrafter"/>
</dbReference>
<dbReference type="CDD" id="cd03784">
    <property type="entry name" value="GT1_Gtf-like"/>
    <property type="match status" value="1"/>
</dbReference>
<comment type="caution">
    <text evidence="6">The sequence shown here is derived from an EMBL/GenBank/DDBJ whole genome shotgun (WGS) entry which is preliminary data.</text>
</comment>